<reference evidence="1" key="1">
    <citation type="submission" date="2020-05" db="EMBL/GenBank/DDBJ databases">
        <authorList>
            <person name="Chiriac C."/>
            <person name="Salcher M."/>
            <person name="Ghai R."/>
            <person name="Kavagutti S V."/>
        </authorList>
    </citation>
    <scope>NUCLEOTIDE SEQUENCE</scope>
</reference>
<dbReference type="EMBL" id="CAFBLO010000131">
    <property type="protein sequence ID" value="CAB4876869.1"/>
    <property type="molecule type" value="Genomic_DNA"/>
</dbReference>
<name>A0A6J7E8I1_9ZZZZ</name>
<gene>
    <name evidence="1" type="ORF">UFOPK3364_01064</name>
</gene>
<evidence type="ECO:0000313" key="1">
    <source>
        <dbReference type="EMBL" id="CAB4876869.1"/>
    </source>
</evidence>
<dbReference type="AlphaFoldDB" id="A0A6J7E8I1"/>
<organism evidence="1">
    <name type="scientific">freshwater metagenome</name>
    <dbReference type="NCBI Taxonomy" id="449393"/>
    <lineage>
        <taxon>unclassified sequences</taxon>
        <taxon>metagenomes</taxon>
        <taxon>ecological metagenomes</taxon>
    </lineage>
</organism>
<proteinExistence type="predicted"/>
<accession>A0A6J7E8I1</accession>
<sequence>MDDPQRDRIVDLDFEKRFFERFDGTRHITLEDEVECLHLAVFEGLREVLERDALASLGE</sequence>
<protein>
    <submittedName>
        <fullName evidence="1">Unannotated protein</fullName>
    </submittedName>
</protein>